<dbReference type="AlphaFoldDB" id="A0A128F9Y4"/>
<evidence type="ECO:0000313" key="3">
    <source>
        <dbReference type="EMBL" id="CZF83116.1"/>
    </source>
</evidence>
<dbReference type="Proteomes" id="UP000071641">
    <property type="component" value="Unassembled WGS sequence"/>
</dbReference>
<dbReference type="OrthoDB" id="9807535at2"/>
<dbReference type="SUPFAM" id="SSF54909">
    <property type="entry name" value="Dimeric alpha+beta barrel"/>
    <property type="match status" value="1"/>
</dbReference>
<keyword evidence="4" id="KW-1185">Reference proteome</keyword>
<protein>
    <submittedName>
        <fullName evidence="3">YCII-related domain protein</fullName>
    </submittedName>
</protein>
<dbReference type="InterPro" id="IPR011008">
    <property type="entry name" value="Dimeric_a/b-barrel"/>
</dbReference>
<feature type="domain" description="YCII-related" evidence="2">
    <location>
        <begin position="22"/>
        <end position="115"/>
    </location>
</feature>
<organism evidence="3 4">
    <name type="scientific">Grimontia celer</name>
    <dbReference type="NCBI Taxonomy" id="1796497"/>
    <lineage>
        <taxon>Bacteria</taxon>
        <taxon>Pseudomonadati</taxon>
        <taxon>Pseudomonadota</taxon>
        <taxon>Gammaproteobacteria</taxon>
        <taxon>Vibrionales</taxon>
        <taxon>Vibrionaceae</taxon>
        <taxon>Grimontia</taxon>
    </lineage>
</organism>
<evidence type="ECO:0000256" key="1">
    <source>
        <dbReference type="ARBA" id="ARBA00007689"/>
    </source>
</evidence>
<dbReference type="RefSeq" id="WP_062665375.1">
    <property type="nucleotide sequence ID" value="NZ_FIZX01000002.1"/>
</dbReference>
<accession>A0A128F9Y4</accession>
<sequence length="116" mass="12753">MKEFMFIYQGGDPDWAINATPEQMAELMALWQAWMEKLAASDQLVSGGAPLHYSGKRLDANKMVTDIAAVELKELVSGYSIVRAENIDDAVAIAQFCPIFESPGVTVEVREVVQMG</sequence>
<comment type="similarity">
    <text evidence="1">Belongs to the YciI family.</text>
</comment>
<dbReference type="EMBL" id="FIZX01000002">
    <property type="protein sequence ID" value="CZF83116.1"/>
    <property type="molecule type" value="Genomic_DNA"/>
</dbReference>
<evidence type="ECO:0000313" key="4">
    <source>
        <dbReference type="Proteomes" id="UP000071641"/>
    </source>
</evidence>
<evidence type="ECO:0000259" key="2">
    <source>
        <dbReference type="Pfam" id="PF03795"/>
    </source>
</evidence>
<proteinExistence type="inferred from homology"/>
<dbReference type="STRING" id="1796497.GCE9029_03646"/>
<dbReference type="Pfam" id="PF03795">
    <property type="entry name" value="YCII"/>
    <property type="match status" value="1"/>
</dbReference>
<dbReference type="InterPro" id="IPR005545">
    <property type="entry name" value="YCII"/>
</dbReference>
<name>A0A128F9Y4_9GAMM</name>
<gene>
    <name evidence="3" type="ORF">GCE9029_03646</name>
</gene>
<reference evidence="4" key="1">
    <citation type="submission" date="2016-02" db="EMBL/GenBank/DDBJ databases">
        <authorList>
            <person name="Rodrigo-Torres Lidia"/>
            <person name="Arahal R.David."/>
        </authorList>
    </citation>
    <scope>NUCLEOTIDE SEQUENCE [LARGE SCALE GENOMIC DNA]</scope>
    <source>
        <strain evidence="4">CECT 9029</strain>
    </source>
</reference>
<dbReference type="Gene3D" id="3.30.70.1060">
    <property type="entry name" value="Dimeric alpha+beta barrel"/>
    <property type="match status" value="1"/>
</dbReference>